<dbReference type="InterPro" id="IPR051313">
    <property type="entry name" value="Bact_iron-sidero_bind"/>
</dbReference>
<sequence length="376" mass="40747">MAACDNTKEKLSTQMLLINNSLSPYGFARHRTGTIVTVLTGLLALVFLLSGCDNASAPDGVTAAREKGFPRQVVTALGTAVIERPPLRIVTLGAGSEDIVLALGQVPIGIESHRWGGDEQGYLPWFRQALEQQGQTLPTILHMYPELDIEQLINLKPDVIIATQSGISQSLYDQLSRFAPVVAYPGLPWLTSTRQQIELIGHTLGKEAQAQDLLLQLESTLADAGKTVPGIARLRFAYIKAAANNANLSIYVAGDPRVDTLSATGLQLAPSIKNLTASRGSFAANLGLENADRLNDVDILVTWYNSEQERQRVEQQPLFNAIAAVRHGGYIPMTDQAIVMAMSYGTPLSVDWGLQRFMPLVAEKARHLATVSETPP</sequence>
<protein>
    <submittedName>
        <fullName evidence="7">Iron-siderophore ABC transporter substrate-binding protein</fullName>
    </submittedName>
</protein>
<evidence type="ECO:0000256" key="4">
    <source>
        <dbReference type="ARBA" id="ARBA00022496"/>
    </source>
</evidence>
<dbReference type="Proteomes" id="UP000266744">
    <property type="component" value="Chromosome"/>
</dbReference>
<evidence type="ECO:0000256" key="2">
    <source>
        <dbReference type="ARBA" id="ARBA00008814"/>
    </source>
</evidence>
<proteinExistence type="inferred from homology"/>
<keyword evidence="8" id="KW-1185">Reference proteome</keyword>
<reference evidence="7 8" key="1">
    <citation type="journal article" date="2016" name="Toxins">
        <title>The Draft Genome Sequence of the Yersinia entomophaga Entomopathogenic Type Strain MH96T.</title>
        <authorList>
            <person name="Hurst M.R."/>
            <person name="Beattie A."/>
            <person name="Altermann E."/>
            <person name="Moraga R.M."/>
            <person name="Harper L.A."/>
            <person name="Calder J."/>
            <person name="Laugraud A."/>
        </authorList>
    </citation>
    <scope>NUCLEOTIDE SEQUENCE [LARGE SCALE GENOMIC DNA]</scope>
    <source>
        <strain evidence="7 8">MH96</strain>
    </source>
</reference>
<comment type="subcellular location">
    <subcellularLocation>
        <location evidence="1">Cell envelope</location>
    </subcellularLocation>
</comment>
<evidence type="ECO:0000256" key="5">
    <source>
        <dbReference type="ARBA" id="ARBA00022729"/>
    </source>
</evidence>
<name>A0ABM6BHN8_YERET</name>
<gene>
    <name evidence="7" type="ORF">PL78_03945</name>
</gene>
<dbReference type="Gene3D" id="3.40.50.1980">
    <property type="entry name" value="Nitrogenase molybdenum iron protein domain"/>
    <property type="match status" value="2"/>
</dbReference>
<evidence type="ECO:0000313" key="8">
    <source>
        <dbReference type="Proteomes" id="UP000266744"/>
    </source>
</evidence>
<keyword evidence="4" id="KW-0406">Ion transport</keyword>
<dbReference type="CDD" id="cd01146">
    <property type="entry name" value="FhuD"/>
    <property type="match status" value="1"/>
</dbReference>
<dbReference type="SUPFAM" id="SSF53807">
    <property type="entry name" value="Helical backbone' metal receptor"/>
    <property type="match status" value="1"/>
</dbReference>
<evidence type="ECO:0000256" key="3">
    <source>
        <dbReference type="ARBA" id="ARBA00022448"/>
    </source>
</evidence>
<keyword evidence="4" id="KW-0408">Iron</keyword>
<accession>A0ABM6BHN8</accession>
<dbReference type="PANTHER" id="PTHR30532:SF28">
    <property type="entry name" value="PETROBACTIN-BINDING PROTEIN YCLQ"/>
    <property type="match status" value="1"/>
</dbReference>
<dbReference type="Pfam" id="PF01497">
    <property type="entry name" value="Peripla_BP_2"/>
    <property type="match status" value="1"/>
</dbReference>
<evidence type="ECO:0000313" key="7">
    <source>
        <dbReference type="EMBL" id="ANI28991.1"/>
    </source>
</evidence>
<dbReference type="InterPro" id="IPR002491">
    <property type="entry name" value="ABC_transptr_periplasmic_BD"/>
</dbReference>
<keyword evidence="4" id="KW-0410">Iron transport</keyword>
<evidence type="ECO:0000256" key="1">
    <source>
        <dbReference type="ARBA" id="ARBA00004196"/>
    </source>
</evidence>
<keyword evidence="5" id="KW-0732">Signal</keyword>
<dbReference type="EMBL" id="CP010029">
    <property type="protein sequence ID" value="ANI28991.1"/>
    <property type="molecule type" value="Genomic_DNA"/>
</dbReference>
<dbReference type="PROSITE" id="PS50983">
    <property type="entry name" value="FE_B12_PBP"/>
    <property type="match status" value="1"/>
</dbReference>
<organism evidence="7 8">
    <name type="scientific">Yersinia entomophaga</name>
    <dbReference type="NCBI Taxonomy" id="935293"/>
    <lineage>
        <taxon>Bacteria</taxon>
        <taxon>Pseudomonadati</taxon>
        <taxon>Pseudomonadota</taxon>
        <taxon>Gammaproteobacteria</taxon>
        <taxon>Enterobacterales</taxon>
        <taxon>Yersiniaceae</taxon>
        <taxon>Yersinia</taxon>
    </lineage>
</organism>
<comment type="similarity">
    <text evidence="2">Belongs to the bacterial solute-binding protein 8 family.</text>
</comment>
<evidence type="ECO:0000259" key="6">
    <source>
        <dbReference type="PROSITE" id="PS50983"/>
    </source>
</evidence>
<feature type="domain" description="Fe/B12 periplasmic-binding" evidence="6">
    <location>
        <begin position="88"/>
        <end position="365"/>
    </location>
</feature>
<keyword evidence="3" id="KW-0813">Transport</keyword>
<dbReference type="PANTHER" id="PTHR30532">
    <property type="entry name" value="IRON III DICITRATE-BINDING PERIPLASMIC PROTEIN"/>
    <property type="match status" value="1"/>
</dbReference>